<name>L7VU50_9BACT</name>
<evidence type="ECO:0000256" key="1">
    <source>
        <dbReference type="SAM" id="MobiDB-lite"/>
    </source>
</evidence>
<dbReference type="EMBL" id="JX649857">
    <property type="protein sequence ID" value="AGC70944.1"/>
    <property type="molecule type" value="Genomic_DNA"/>
</dbReference>
<protein>
    <submittedName>
        <fullName evidence="2">Uncharacterized protein</fullName>
    </submittedName>
</protein>
<feature type="compositionally biased region" description="Basic residues" evidence="1">
    <location>
        <begin position="1"/>
        <end position="12"/>
    </location>
</feature>
<reference evidence="2" key="1">
    <citation type="submission" date="2012-09" db="EMBL/GenBank/DDBJ databases">
        <title>Metagenomic Characterization of a Microbial Community in Wastewater Detects High Levels of Antibiotic Resistance.</title>
        <authorList>
            <person name="Abrams M."/>
            <person name="Caldwell A."/>
            <person name="Vandaei E."/>
            <person name="Lee W."/>
            <person name="Perrott J."/>
            <person name="Khan S.Y."/>
            <person name="Ta J."/>
            <person name="Romero D."/>
            <person name="Nguyen V."/>
            <person name="Pourmand N."/>
            <person name="Ouverney C.C."/>
        </authorList>
    </citation>
    <scope>NUCLEOTIDE SEQUENCE</scope>
</reference>
<sequence>MQHLPFRRHRARHDPSGRKVNTSPWTKGPAACTRKPGDPVSETTPEPNPMPNPQGRQTFP</sequence>
<dbReference type="AlphaFoldDB" id="L7VU50"/>
<feature type="region of interest" description="Disordered" evidence="1">
    <location>
        <begin position="1"/>
        <end position="60"/>
    </location>
</feature>
<accession>L7VU50</accession>
<evidence type="ECO:0000313" key="2">
    <source>
        <dbReference type="EMBL" id="AGC70944.1"/>
    </source>
</evidence>
<organism evidence="2">
    <name type="scientific">uncultured bacterium A1Q1_fos_1050</name>
    <dbReference type="NCBI Taxonomy" id="1256538"/>
    <lineage>
        <taxon>Bacteria</taxon>
        <taxon>environmental samples</taxon>
    </lineage>
</organism>
<proteinExistence type="predicted"/>